<dbReference type="GO" id="GO:0000978">
    <property type="term" value="F:RNA polymerase II cis-regulatory region sequence-specific DNA binding"/>
    <property type="evidence" value="ECO:0007669"/>
    <property type="project" value="TreeGrafter"/>
</dbReference>
<dbReference type="GO" id="GO:0008270">
    <property type="term" value="F:zinc ion binding"/>
    <property type="evidence" value="ECO:0007669"/>
    <property type="project" value="UniProtKB-KW"/>
</dbReference>
<evidence type="ECO:0000256" key="2">
    <source>
        <dbReference type="ARBA" id="ARBA00022723"/>
    </source>
</evidence>
<proteinExistence type="predicted"/>
<dbReference type="FunFam" id="3.30.160.60:FF:000448">
    <property type="entry name" value="RE1-silencing transcription factor A"/>
    <property type="match status" value="1"/>
</dbReference>
<dbReference type="InterPro" id="IPR013087">
    <property type="entry name" value="Znf_C2H2_type"/>
</dbReference>
<dbReference type="EMBL" id="JAFNEN010000373">
    <property type="protein sequence ID" value="KAG8184437.1"/>
    <property type="molecule type" value="Genomic_DNA"/>
</dbReference>
<evidence type="ECO:0000256" key="1">
    <source>
        <dbReference type="ARBA" id="ARBA00004123"/>
    </source>
</evidence>
<dbReference type="PROSITE" id="PS00028">
    <property type="entry name" value="ZINC_FINGER_C2H2_1"/>
    <property type="match status" value="1"/>
</dbReference>
<keyword evidence="2" id="KW-0479">Metal-binding</keyword>
<keyword evidence="7" id="KW-0238">DNA-binding</keyword>
<dbReference type="PANTHER" id="PTHR24384">
    <property type="entry name" value="FINGER PUTATIVE TRANSCRIPTION FACTOR FAMILY-RELATED"/>
    <property type="match status" value="1"/>
</dbReference>
<evidence type="ECO:0000256" key="7">
    <source>
        <dbReference type="ARBA" id="ARBA00023125"/>
    </source>
</evidence>
<feature type="domain" description="C2H2-type" evidence="11">
    <location>
        <begin position="77"/>
        <end position="104"/>
    </location>
</feature>
<evidence type="ECO:0000256" key="9">
    <source>
        <dbReference type="ARBA" id="ARBA00023242"/>
    </source>
</evidence>
<dbReference type="Gene3D" id="3.30.160.60">
    <property type="entry name" value="Classic Zinc Finger"/>
    <property type="match status" value="3"/>
</dbReference>
<evidence type="ECO:0000256" key="5">
    <source>
        <dbReference type="ARBA" id="ARBA00022833"/>
    </source>
</evidence>
<dbReference type="SMART" id="SM00355">
    <property type="entry name" value="ZnF_C2H2"/>
    <property type="match status" value="3"/>
</dbReference>
<dbReference type="InterPro" id="IPR050752">
    <property type="entry name" value="C2H2-ZF_domain"/>
</dbReference>
<keyword evidence="5" id="KW-0862">Zinc</keyword>
<keyword evidence="6" id="KW-0805">Transcription regulation</keyword>
<dbReference type="PROSITE" id="PS50157">
    <property type="entry name" value="ZINC_FINGER_C2H2_2"/>
    <property type="match status" value="3"/>
</dbReference>
<sequence>MYWQVKMFNVCKISQYLTSVNHGPPFRCTICGYTAHFSSLLQMHLLTHTRERPYQCGILFRCHASKPSRLHQNSSPFKCHMCDFSANFSSHLQRHLMTHTGQRPFPCHLCPKTFKQKAHLKSHLVSHVARGEM</sequence>
<evidence type="ECO:0000256" key="4">
    <source>
        <dbReference type="ARBA" id="ARBA00022771"/>
    </source>
</evidence>
<comment type="caution">
    <text evidence="12">The sequence shown here is derived from an EMBL/GenBank/DDBJ whole genome shotgun (WGS) entry which is preliminary data.</text>
</comment>
<evidence type="ECO:0000256" key="10">
    <source>
        <dbReference type="PROSITE-ProRule" id="PRU00042"/>
    </source>
</evidence>
<dbReference type="FunFam" id="3.30.160.60:FF:000145">
    <property type="entry name" value="Zinc finger protein 574"/>
    <property type="match status" value="1"/>
</dbReference>
<evidence type="ECO:0000313" key="12">
    <source>
        <dbReference type="EMBL" id="KAG8184437.1"/>
    </source>
</evidence>
<dbReference type="SUPFAM" id="SSF57667">
    <property type="entry name" value="beta-beta-alpha zinc fingers"/>
    <property type="match status" value="2"/>
</dbReference>
<evidence type="ECO:0000256" key="3">
    <source>
        <dbReference type="ARBA" id="ARBA00022737"/>
    </source>
</evidence>
<evidence type="ECO:0000313" key="13">
    <source>
        <dbReference type="Proteomes" id="UP000827092"/>
    </source>
</evidence>
<evidence type="ECO:0000256" key="6">
    <source>
        <dbReference type="ARBA" id="ARBA00023015"/>
    </source>
</evidence>
<reference evidence="12 13" key="1">
    <citation type="journal article" date="2022" name="Nat. Ecol. Evol.">
        <title>A masculinizing supergene underlies an exaggerated male reproductive morph in a spider.</title>
        <authorList>
            <person name="Hendrickx F."/>
            <person name="De Corte Z."/>
            <person name="Sonet G."/>
            <person name="Van Belleghem S.M."/>
            <person name="Kostlbacher S."/>
            <person name="Vangestel C."/>
        </authorList>
    </citation>
    <scope>NUCLEOTIDE SEQUENCE [LARGE SCALE GENOMIC DNA]</scope>
    <source>
        <strain evidence="12">W744_W776</strain>
    </source>
</reference>
<name>A0AAV6UJK8_9ARAC</name>
<comment type="subcellular location">
    <subcellularLocation>
        <location evidence="1">Nucleus</location>
    </subcellularLocation>
</comment>
<keyword evidence="3" id="KW-0677">Repeat</keyword>
<dbReference type="GO" id="GO:0000981">
    <property type="term" value="F:DNA-binding transcription factor activity, RNA polymerase II-specific"/>
    <property type="evidence" value="ECO:0007669"/>
    <property type="project" value="TreeGrafter"/>
</dbReference>
<keyword evidence="4 10" id="KW-0863">Zinc-finger</keyword>
<organism evidence="12 13">
    <name type="scientific">Oedothorax gibbosus</name>
    <dbReference type="NCBI Taxonomy" id="931172"/>
    <lineage>
        <taxon>Eukaryota</taxon>
        <taxon>Metazoa</taxon>
        <taxon>Ecdysozoa</taxon>
        <taxon>Arthropoda</taxon>
        <taxon>Chelicerata</taxon>
        <taxon>Arachnida</taxon>
        <taxon>Araneae</taxon>
        <taxon>Araneomorphae</taxon>
        <taxon>Entelegynae</taxon>
        <taxon>Araneoidea</taxon>
        <taxon>Linyphiidae</taxon>
        <taxon>Erigoninae</taxon>
        <taxon>Oedothorax</taxon>
    </lineage>
</organism>
<protein>
    <recommendedName>
        <fullName evidence="11">C2H2-type domain-containing protein</fullName>
    </recommendedName>
</protein>
<keyword evidence="8" id="KW-0804">Transcription</keyword>
<feature type="domain" description="C2H2-type" evidence="11">
    <location>
        <begin position="105"/>
        <end position="132"/>
    </location>
</feature>
<feature type="domain" description="C2H2-type" evidence="11">
    <location>
        <begin position="26"/>
        <end position="53"/>
    </location>
</feature>
<dbReference type="AlphaFoldDB" id="A0AAV6UJK8"/>
<keyword evidence="9" id="KW-0539">Nucleus</keyword>
<evidence type="ECO:0000256" key="8">
    <source>
        <dbReference type="ARBA" id="ARBA00023163"/>
    </source>
</evidence>
<dbReference type="InterPro" id="IPR036236">
    <property type="entry name" value="Znf_C2H2_sf"/>
</dbReference>
<dbReference type="GO" id="GO:0005634">
    <property type="term" value="C:nucleus"/>
    <property type="evidence" value="ECO:0007669"/>
    <property type="project" value="UniProtKB-SubCell"/>
</dbReference>
<dbReference type="Pfam" id="PF00096">
    <property type="entry name" value="zf-C2H2"/>
    <property type="match status" value="3"/>
</dbReference>
<gene>
    <name evidence="12" type="ORF">JTE90_026355</name>
</gene>
<accession>A0AAV6UJK8</accession>
<dbReference type="PANTHER" id="PTHR24384:SF189">
    <property type="entry name" value="C2H2-TYPE DOMAIN-CONTAINING PROTEIN-RELATED"/>
    <property type="match status" value="1"/>
</dbReference>
<evidence type="ECO:0000259" key="11">
    <source>
        <dbReference type="PROSITE" id="PS50157"/>
    </source>
</evidence>
<dbReference type="Proteomes" id="UP000827092">
    <property type="component" value="Unassembled WGS sequence"/>
</dbReference>
<keyword evidence="13" id="KW-1185">Reference proteome</keyword>